<evidence type="ECO:0000313" key="10">
    <source>
        <dbReference type="Proteomes" id="UP001058273"/>
    </source>
</evidence>
<dbReference type="EMBL" id="CP102451">
    <property type="protein sequence ID" value="UUV99176.1"/>
    <property type="molecule type" value="Genomic_DNA"/>
</dbReference>
<feature type="transmembrane region" description="Helical" evidence="7">
    <location>
        <begin position="107"/>
        <end position="130"/>
    </location>
</feature>
<proteinExistence type="predicted"/>
<dbReference type="InterPro" id="IPR050189">
    <property type="entry name" value="MFS_Efflux_Transporters"/>
</dbReference>
<evidence type="ECO:0000313" key="9">
    <source>
        <dbReference type="EMBL" id="UUV99176.1"/>
    </source>
</evidence>
<comment type="subcellular location">
    <subcellularLocation>
        <location evidence="1">Cell membrane</location>
        <topology evidence="1">Multi-pass membrane protein</topology>
    </subcellularLocation>
</comment>
<reference evidence="9" key="2">
    <citation type="submission" date="2022-08" db="EMBL/GenBank/DDBJ databases">
        <authorList>
            <person name="Poehlein A."/>
            <person name="Guzman J."/>
            <person name="Daniel R."/>
            <person name="Vilcinskas A."/>
        </authorList>
    </citation>
    <scope>NUCLEOTIDE SEQUENCE</scope>
    <source>
        <strain evidence="9">G314FT</strain>
    </source>
</reference>
<feature type="transmembrane region" description="Helical" evidence="7">
    <location>
        <begin position="237"/>
        <end position="257"/>
    </location>
</feature>
<dbReference type="InterPro" id="IPR011701">
    <property type="entry name" value="MFS"/>
</dbReference>
<feature type="transmembrane region" description="Helical" evidence="7">
    <location>
        <begin position="50"/>
        <end position="68"/>
    </location>
</feature>
<gene>
    <name evidence="9" type="ORF">G314FT_13360</name>
</gene>
<feature type="transmembrane region" description="Helical" evidence="7">
    <location>
        <begin position="264"/>
        <end position="284"/>
    </location>
</feature>
<keyword evidence="3" id="KW-1003">Cell membrane</keyword>
<dbReference type="InterPro" id="IPR020846">
    <property type="entry name" value="MFS_dom"/>
</dbReference>
<evidence type="ECO:0000259" key="8">
    <source>
        <dbReference type="PROSITE" id="PS50850"/>
    </source>
</evidence>
<feature type="transmembrane region" description="Helical" evidence="7">
    <location>
        <begin position="360"/>
        <end position="378"/>
    </location>
</feature>
<keyword evidence="4 7" id="KW-0812">Transmembrane</keyword>
<dbReference type="PANTHER" id="PTHR43124:SF3">
    <property type="entry name" value="CHLORAMPHENICOL EFFLUX PUMP RV0191"/>
    <property type="match status" value="1"/>
</dbReference>
<dbReference type="PROSITE" id="PS50850">
    <property type="entry name" value="MFS"/>
    <property type="match status" value="1"/>
</dbReference>
<dbReference type="Pfam" id="PF07690">
    <property type="entry name" value="MFS_1"/>
    <property type="match status" value="1"/>
</dbReference>
<evidence type="ECO:0000256" key="6">
    <source>
        <dbReference type="ARBA" id="ARBA00023136"/>
    </source>
</evidence>
<reference evidence="9" key="1">
    <citation type="submission" date="2022-08" db="EMBL/GenBank/DDBJ databases">
        <title>Genome sequence of Vagococcus luciliae DSM 112651.</title>
        <authorList>
            <person name="Juan G."/>
            <person name="Anja P."/>
            <person name="Rolf D."/>
            <person name="Kampfer P."/>
            <person name="Vilcinskas A."/>
        </authorList>
    </citation>
    <scope>NUCLEOTIDE SEQUENCE</scope>
    <source>
        <strain evidence="9">G314FT</strain>
    </source>
</reference>
<feature type="transmembrane region" description="Helical" evidence="7">
    <location>
        <begin position="204"/>
        <end position="225"/>
    </location>
</feature>
<dbReference type="Gene3D" id="1.20.1250.20">
    <property type="entry name" value="MFS general substrate transporter like domains"/>
    <property type="match status" value="2"/>
</dbReference>
<feature type="transmembrane region" description="Helical" evidence="7">
    <location>
        <begin position="77"/>
        <end position="95"/>
    </location>
</feature>
<feature type="domain" description="Major facilitator superfamily (MFS) profile" evidence="8">
    <location>
        <begin position="10"/>
        <end position="384"/>
    </location>
</feature>
<name>A0ABY5P0G8_9ENTE</name>
<accession>A0ABY5P0G8</accession>
<dbReference type="InterPro" id="IPR036259">
    <property type="entry name" value="MFS_trans_sf"/>
</dbReference>
<sequence length="388" mass="43009">MMKKKVEMNSFTAMAILSISFILTSGVSINGTLPFIKKSLELTQVKAELLSTIPSITVIIFILLSSGISKKIGMKKTVVIGLLLVCLGGVLPKFTPNSYMMIFIGRLLLGAGFGMYNALSVSFINGLYSGRKRSELLGIRNAIEGLGQMVLTFVAGLLITINWTNAYLIYFLSLPIALFFYHYVPEVEIQTDRKKASFSLSKPLVLTAIFASSLVMNSIAVAVRFPSLAIELKGETINTSLFLSIMPALGIIAGFLFERVIRLFHFKVIYVALGINILFNLFVYLSDYSFILLLIGLFISSVPVAWILPYIFNHIEQIAKGVDINQSTSVIFIGCNLGVLLSPVLMSLLNGLFDTTDLKFPFLCFVVFYLIVLLVIRLNHDKIEKFMN</sequence>
<dbReference type="SUPFAM" id="SSF103473">
    <property type="entry name" value="MFS general substrate transporter"/>
    <property type="match status" value="1"/>
</dbReference>
<evidence type="ECO:0000256" key="2">
    <source>
        <dbReference type="ARBA" id="ARBA00022448"/>
    </source>
</evidence>
<evidence type="ECO:0000256" key="3">
    <source>
        <dbReference type="ARBA" id="ARBA00022475"/>
    </source>
</evidence>
<keyword evidence="2" id="KW-0813">Transport</keyword>
<evidence type="ECO:0000256" key="7">
    <source>
        <dbReference type="SAM" id="Phobius"/>
    </source>
</evidence>
<protein>
    <recommendedName>
        <fullName evidence="8">Major facilitator superfamily (MFS) profile domain-containing protein</fullName>
    </recommendedName>
</protein>
<keyword evidence="10" id="KW-1185">Reference proteome</keyword>
<dbReference type="Proteomes" id="UP001058273">
    <property type="component" value="Chromosome"/>
</dbReference>
<evidence type="ECO:0000256" key="1">
    <source>
        <dbReference type="ARBA" id="ARBA00004651"/>
    </source>
</evidence>
<feature type="transmembrane region" description="Helical" evidence="7">
    <location>
        <begin position="324"/>
        <end position="348"/>
    </location>
</feature>
<keyword evidence="6 7" id="KW-0472">Membrane</keyword>
<feature type="transmembrane region" description="Helical" evidence="7">
    <location>
        <begin position="167"/>
        <end position="184"/>
    </location>
</feature>
<organism evidence="9 10">
    <name type="scientific">Vagococcus luciliae</name>
    <dbReference type="NCBI Taxonomy" id="2920380"/>
    <lineage>
        <taxon>Bacteria</taxon>
        <taxon>Bacillati</taxon>
        <taxon>Bacillota</taxon>
        <taxon>Bacilli</taxon>
        <taxon>Lactobacillales</taxon>
        <taxon>Enterococcaceae</taxon>
        <taxon>Vagococcus</taxon>
    </lineage>
</organism>
<evidence type="ECO:0000256" key="5">
    <source>
        <dbReference type="ARBA" id="ARBA00022989"/>
    </source>
</evidence>
<keyword evidence="5 7" id="KW-1133">Transmembrane helix</keyword>
<evidence type="ECO:0000256" key="4">
    <source>
        <dbReference type="ARBA" id="ARBA00022692"/>
    </source>
</evidence>
<feature type="transmembrane region" description="Helical" evidence="7">
    <location>
        <begin position="290"/>
        <end position="312"/>
    </location>
</feature>
<dbReference type="PANTHER" id="PTHR43124">
    <property type="entry name" value="PURINE EFFLUX PUMP PBUE"/>
    <property type="match status" value="1"/>
</dbReference>
<feature type="transmembrane region" description="Helical" evidence="7">
    <location>
        <begin position="142"/>
        <end position="161"/>
    </location>
</feature>